<evidence type="ECO:0000256" key="1">
    <source>
        <dbReference type="ARBA" id="ARBA00004141"/>
    </source>
</evidence>
<name>A0A1I7TAE1_9PELO</name>
<dbReference type="Pfam" id="PF03125">
    <property type="entry name" value="Sre"/>
    <property type="match status" value="1"/>
</dbReference>
<dbReference type="PANTHER" id="PTHR23128">
    <property type="entry name" value="SERPENTINE RECEPTOR, CLASS E (EPSILON)-RELATED"/>
    <property type="match status" value="1"/>
</dbReference>
<sequence>MSQQILDIMWSSNECDPTIFSVFLAGSLQKMSMPENIAYTVIVFLSSLATVFCLLVVGRSNVFHPNLQAPIWWTAFFYFELTISKMMTIVFQTTYLTEDYTGGMTILMWIAATHYHFIFTVMAAPIVIVFERSLATRLVFDYEKTKRRYILISLFLFQFTFSSAFTLLTVFNILRYVSAAFIAGFIAVTSLLVFLYINRINKRTLRFVETQNRDIKFNLSVRYQLRENVKTFKMLTTLLIMFTGCIVLLACLKTIPMIMGVSEDIKYFFKMSTDMIVHAGPIYVTATLIWGVDDYRIIVLRLLGYDKKRVIPRKGDPSKKEEDVYFEQFEQALR</sequence>
<accession>A0A1I7TAE1</accession>
<feature type="transmembrane region" description="Helical" evidence="6">
    <location>
        <begin position="70"/>
        <end position="94"/>
    </location>
</feature>
<keyword evidence="7" id="KW-1185">Reference proteome</keyword>
<dbReference type="WBParaSite" id="Csp11.Scaffold564.g3998.t2">
    <property type="protein sequence ID" value="Csp11.Scaffold564.g3998.t2"/>
    <property type="gene ID" value="Csp11.Scaffold564.g3998"/>
</dbReference>
<feature type="transmembrane region" description="Helical" evidence="6">
    <location>
        <begin position="150"/>
        <end position="171"/>
    </location>
</feature>
<feature type="transmembrane region" description="Helical" evidence="6">
    <location>
        <begin position="177"/>
        <end position="197"/>
    </location>
</feature>
<dbReference type="AlphaFoldDB" id="A0A1I7TAE1"/>
<dbReference type="PANTHER" id="PTHR23128:SF138">
    <property type="entry name" value="SERPENTINE RECEPTOR, CLASS E (EPSILON)"/>
    <property type="match status" value="1"/>
</dbReference>
<dbReference type="GO" id="GO:0016020">
    <property type="term" value="C:membrane"/>
    <property type="evidence" value="ECO:0007669"/>
    <property type="project" value="UniProtKB-SubCell"/>
</dbReference>
<evidence type="ECO:0000256" key="3">
    <source>
        <dbReference type="ARBA" id="ARBA00022692"/>
    </source>
</evidence>
<organism evidence="7 8">
    <name type="scientific">Caenorhabditis tropicalis</name>
    <dbReference type="NCBI Taxonomy" id="1561998"/>
    <lineage>
        <taxon>Eukaryota</taxon>
        <taxon>Metazoa</taxon>
        <taxon>Ecdysozoa</taxon>
        <taxon>Nematoda</taxon>
        <taxon>Chromadorea</taxon>
        <taxon>Rhabditida</taxon>
        <taxon>Rhabditina</taxon>
        <taxon>Rhabditomorpha</taxon>
        <taxon>Rhabditoidea</taxon>
        <taxon>Rhabditidae</taxon>
        <taxon>Peloderinae</taxon>
        <taxon>Caenorhabditis</taxon>
    </lineage>
</organism>
<dbReference type="GO" id="GO:0007606">
    <property type="term" value="P:sensory perception of chemical stimulus"/>
    <property type="evidence" value="ECO:0007669"/>
    <property type="project" value="InterPro"/>
</dbReference>
<feature type="transmembrane region" description="Helical" evidence="6">
    <location>
        <begin position="106"/>
        <end position="130"/>
    </location>
</feature>
<keyword evidence="4 6" id="KW-1133">Transmembrane helix</keyword>
<proteinExistence type="inferred from homology"/>
<evidence type="ECO:0000256" key="5">
    <source>
        <dbReference type="ARBA" id="ARBA00023136"/>
    </source>
</evidence>
<dbReference type="eggNOG" id="ENOG502TFIY">
    <property type="taxonomic scope" value="Eukaryota"/>
</dbReference>
<evidence type="ECO:0000313" key="7">
    <source>
        <dbReference type="Proteomes" id="UP000095282"/>
    </source>
</evidence>
<evidence type="ECO:0000256" key="4">
    <source>
        <dbReference type="ARBA" id="ARBA00022989"/>
    </source>
</evidence>
<dbReference type="InterPro" id="IPR004151">
    <property type="entry name" value="7TM_GPCR_serpentine_rcpt_Sre"/>
</dbReference>
<feature type="transmembrane region" description="Helical" evidence="6">
    <location>
        <begin position="37"/>
        <end position="58"/>
    </location>
</feature>
<keyword evidence="5 6" id="KW-0472">Membrane</keyword>
<protein>
    <submittedName>
        <fullName evidence="8">Serpentine Receptor, class E (Epsilon)</fullName>
    </submittedName>
</protein>
<evidence type="ECO:0000256" key="2">
    <source>
        <dbReference type="ARBA" id="ARBA00006803"/>
    </source>
</evidence>
<dbReference type="Proteomes" id="UP000095282">
    <property type="component" value="Unplaced"/>
</dbReference>
<evidence type="ECO:0000256" key="6">
    <source>
        <dbReference type="SAM" id="Phobius"/>
    </source>
</evidence>
<keyword evidence="3 6" id="KW-0812">Transmembrane</keyword>
<comment type="similarity">
    <text evidence="2">Belongs to the nematode receptor-like protein sre family.</text>
</comment>
<comment type="subcellular location">
    <subcellularLocation>
        <location evidence="1">Membrane</location>
        <topology evidence="1">Multi-pass membrane protein</topology>
    </subcellularLocation>
</comment>
<feature type="transmembrane region" description="Helical" evidence="6">
    <location>
        <begin position="232"/>
        <end position="255"/>
    </location>
</feature>
<reference evidence="8" key="1">
    <citation type="submission" date="2016-11" db="UniProtKB">
        <authorList>
            <consortium name="WormBaseParasite"/>
        </authorList>
    </citation>
    <scope>IDENTIFICATION</scope>
</reference>
<feature type="transmembrane region" description="Helical" evidence="6">
    <location>
        <begin position="275"/>
        <end position="292"/>
    </location>
</feature>
<evidence type="ECO:0000313" key="8">
    <source>
        <dbReference type="WBParaSite" id="Csp11.Scaffold564.g3998.t2"/>
    </source>
</evidence>